<keyword evidence="4" id="KW-1185">Reference proteome</keyword>
<dbReference type="PANTHER" id="PTHR42680:SF3">
    <property type="entry name" value="DCTP DEAMINASE"/>
    <property type="match status" value="1"/>
</dbReference>
<keyword evidence="2" id="KW-0546">Nucleotide metabolism</keyword>
<dbReference type="Proteomes" id="UP000315010">
    <property type="component" value="Unassembled WGS sequence"/>
</dbReference>
<dbReference type="NCBIfam" id="TIGR02274">
    <property type="entry name" value="dCTP_deam"/>
    <property type="match status" value="1"/>
</dbReference>
<dbReference type="GO" id="GO:0008829">
    <property type="term" value="F:dCTP deaminase activity"/>
    <property type="evidence" value="ECO:0007669"/>
    <property type="project" value="UniProtKB-EC"/>
</dbReference>
<evidence type="ECO:0000313" key="3">
    <source>
        <dbReference type="EMBL" id="TWT84809.1"/>
    </source>
</evidence>
<dbReference type="InterPro" id="IPR033704">
    <property type="entry name" value="dUTPase_trimeric"/>
</dbReference>
<sequence length="258" mass="29572">MCQSVSIRHFQQIYPNEPELCRIESLTPAVDWQTIHSNHRGENAFDFLDVGSVKRPLSFKPLRSPMLLSGDEIIRQLGDKLVIDPFDPEQINPNSYDLSLHDELLVYEEVVIDAATPNRYRRLEIPSEGFTLQPGQLYLGRTAEYTETRGFVPMIQGRSSFDRLGLYINPGGSLGDVGYCGTWTLGMHCVQPVRIYPKMKICQIYYMTLQGQVQDYCSDKYQNSRDIQPSLIYRELGGDERDDQLELNFGELLHGNTR</sequence>
<dbReference type="Pfam" id="PF22769">
    <property type="entry name" value="DCD"/>
    <property type="match status" value="1"/>
</dbReference>
<protein>
    <submittedName>
        <fullName evidence="3">Deoxycytidine triphosphate deaminase</fullName>
        <ecNumber evidence="3">3.5.4.13</ecNumber>
    </submittedName>
</protein>
<dbReference type="AlphaFoldDB" id="A0A5C5ZBN4"/>
<dbReference type="SUPFAM" id="SSF51283">
    <property type="entry name" value="dUTPase-like"/>
    <property type="match status" value="1"/>
</dbReference>
<evidence type="ECO:0000256" key="2">
    <source>
        <dbReference type="ARBA" id="ARBA00023080"/>
    </source>
</evidence>
<dbReference type="EMBL" id="SJPJ01000001">
    <property type="protein sequence ID" value="TWT84809.1"/>
    <property type="molecule type" value="Genomic_DNA"/>
</dbReference>
<dbReference type="Gene3D" id="2.70.40.10">
    <property type="match status" value="1"/>
</dbReference>
<keyword evidence="1 3" id="KW-0378">Hydrolase</keyword>
<dbReference type="GO" id="GO:0006229">
    <property type="term" value="P:dUTP biosynthetic process"/>
    <property type="evidence" value="ECO:0007669"/>
    <property type="project" value="InterPro"/>
</dbReference>
<proteinExistence type="predicted"/>
<dbReference type="CDD" id="cd07557">
    <property type="entry name" value="trimeric_dUTPase"/>
    <property type="match status" value="1"/>
</dbReference>
<reference evidence="3 4" key="1">
    <citation type="submission" date="2019-02" db="EMBL/GenBank/DDBJ databases">
        <title>Deep-cultivation of Planctomycetes and their phenomic and genomic characterization uncovers novel biology.</title>
        <authorList>
            <person name="Wiegand S."/>
            <person name="Jogler M."/>
            <person name="Boedeker C."/>
            <person name="Pinto D."/>
            <person name="Vollmers J."/>
            <person name="Rivas-Marin E."/>
            <person name="Kohn T."/>
            <person name="Peeters S.H."/>
            <person name="Heuer A."/>
            <person name="Rast P."/>
            <person name="Oberbeckmann S."/>
            <person name="Bunk B."/>
            <person name="Jeske O."/>
            <person name="Meyerdierks A."/>
            <person name="Storesund J.E."/>
            <person name="Kallscheuer N."/>
            <person name="Luecker S."/>
            <person name="Lage O.M."/>
            <person name="Pohl T."/>
            <person name="Merkel B.J."/>
            <person name="Hornburger P."/>
            <person name="Mueller R.-W."/>
            <person name="Bruemmer F."/>
            <person name="Labrenz M."/>
            <person name="Spormann A.M."/>
            <person name="Op Den Camp H."/>
            <person name="Overmann J."/>
            <person name="Amann R."/>
            <person name="Jetten M.S.M."/>
            <person name="Mascher T."/>
            <person name="Medema M.H."/>
            <person name="Devos D.P."/>
            <person name="Kaster A.-K."/>
            <person name="Ovreas L."/>
            <person name="Rohde M."/>
            <person name="Galperin M.Y."/>
            <person name="Jogler C."/>
        </authorList>
    </citation>
    <scope>NUCLEOTIDE SEQUENCE [LARGE SCALE GENOMIC DNA]</scope>
    <source>
        <strain evidence="3 4">CA13</strain>
    </source>
</reference>
<accession>A0A5C5ZBN4</accession>
<dbReference type="GO" id="GO:0015949">
    <property type="term" value="P:nucleobase-containing small molecule interconversion"/>
    <property type="evidence" value="ECO:0007669"/>
    <property type="project" value="TreeGrafter"/>
</dbReference>
<dbReference type="EC" id="3.5.4.13" evidence="3"/>
<dbReference type="InterPro" id="IPR011962">
    <property type="entry name" value="dCTP_deaminase"/>
</dbReference>
<evidence type="ECO:0000313" key="4">
    <source>
        <dbReference type="Proteomes" id="UP000315010"/>
    </source>
</evidence>
<name>A0A5C5ZBN4_9BACT</name>
<comment type="caution">
    <text evidence="3">The sequence shown here is derived from an EMBL/GenBank/DDBJ whole genome shotgun (WGS) entry which is preliminary data.</text>
</comment>
<organism evidence="3 4">
    <name type="scientific">Novipirellula herctigrandis</name>
    <dbReference type="NCBI Taxonomy" id="2527986"/>
    <lineage>
        <taxon>Bacteria</taxon>
        <taxon>Pseudomonadati</taxon>
        <taxon>Planctomycetota</taxon>
        <taxon>Planctomycetia</taxon>
        <taxon>Pirellulales</taxon>
        <taxon>Pirellulaceae</taxon>
        <taxon>Novipirellula</taxon>
    </lineage>
</organism>
<evidence type="ECO:0000256" key="1">
    <source>
        <dbReference type="ARBA" id="ARBA00022801"/>
    </source>
</evidence>
<dbReference type="PANTHER" id="PTHR42680">
    <property type="entry name" value="DCTP DEAMINASE"/>
    <property type="match status" value="1"/>
</dbReference>
<gene>
    <name evidence="3" type="primary">dcd</name>
    <name evidence="3" type="ORF">CA13_62900</name>
</gene>
<dbReference type="InterPro" id="IPR036157">
    <property type="entry name" value="dUTPase-like_sf"/>
</dbReference>